<organism evidence="1 2">
    <name type="scientific">Niabella ginsenosidivorans</name>
    <dbReference type="NCBI Taxonomy" id="1176587"/>
    <lineage>
        <taxon>Bacteria</taxon>
        <taxon>Pseudomonadati</taxon>
        <taxon>Bacteroidota</taxon>
        <taxon>Chitinophagia</taxon>
        <taxon>Chitinophagales</taxon>
        <taxon>Chitinophagaceae</taxon>
        <taxon>Niabella</taxon>
    </lineage>
</organism>
<sequence length="174" mass="19826">MKTISILFSWLLPVLLFSACQKREDSQKGYDYVEAYKNSLSVPVELHRGAVWNKSADKDTLVFIDTIKIAPGAVYEKTQFVCTDNCGDRLYNVAKTSVVEIRSLAKIYIGEKQRSDTACNTWRYFHRNDPVPGSCTNNVPNIYNPDRWSATQDAAGNIVRREYVFNEEDLQSAK</sequence>
<dbReference type="Proteomes" id="UP000077667">
    <property type="component" value="Chromosome"/>
</dbReference>
<evidence type="ECO:0000313" key="1">
    <source>
        <dbReference type="EMBL" id="ANH79980.1"/>
    </source>
</evidence>
<dbReference type="KEGG" id="nia:A8C56_02415"/>
<dbReference type="EMBL" id="CP015772">
    <property type="protein sequence ID" value="ANH79980.1"/>
    <property type="molecule type" value="Genomic_DNA"/>
</dbReference>
<gene>
    <name evidence="1" type="ORF">A8C56_02415</name>
</gene>
<accession>A0A1A9HZS7</accession>
<dbReference type="RefSeq" id="WP_067751547.1">
    <property type="nucleotide sequence ID" value="NZ_CP015772.1"/>
</dbReference>
<reference evidence="1 2" key="1">
    <citation type="submission" date="2016-05" db="EMBL/GenBank/DDBJ databases">
        <title>Niabella ginsenosidivorans BS26 whole genome sequencing.</title>
        <authorList>
            <person name="Im W.T."/>
            <person name="Siddiqi M.Z."/>
        </authorList>
    </citation>
    <scope>NUCLEOTIDE SEQUENCE [LARGE SCALE GENOMIC DNA]</scope>
    <source>
        <strain evidence="1 2">BS26</strain>
    </source>
</reference>
<protein>
    <recommendedName>
        <fullName evidence="3">Lipoprotein</fullName>
    </recommendedName>
</protein>
<keyword evidence="2" id="KW-1185">Reference proteome</keyword>
<dbReference type="PROSITE" id="PS51257">
    <property type="entry name" value="PROKAR_LIPOPROTEIN"/>
    <property type="match status" value="1"/>
</dbReference>
<evidence type="ECO:0000313" key="2">
    <source>
        <dbReference type="Proteomes" id="UP000077667"/>
    </source>
</evidence>
<proteinExistence type="predicted"/>
<dbReference type="OrthoDB" id="676673at2"/>
<dbReference type="AlphaFoldDB" id="A0A1A9HZS7"/>
<evidence type="ECO:0008006" key="3">
    <source>
        <dbReference type="Google" id="ProtNLM"/>
    </source>
</evidence>
<name>A0A1A9HZS7_9BACT</name>